<reference evidence="2" key="1">
    <citation type="submission" date="2016-10" db="EMBL/GenBank/DDBJ databases">
        <title>Sequence of Gallionella enrichment culture.</title>
        <authorList>
            <person name="Poehlein A."/>
            <person name="Muehling M."/>
            <person name="Daniel R."/>
        </authorList>
    </citation>
    <scope>NUCLEOTIDE SEQUENCE</scope>
</reference>
<comment type="caution">
    <text evidence="2">The sequence shown here is derived from an EMBL/GenBank/DDBJ whole genome shotgun (WGS) entry which is preliminary data.</text>
</comment>
<dbReference type="InterPro" id="IPR037119">
    <property type="entry name" value="Haem_oxidase_HugZ-like_sf"/>
</dbReference>
<dbReference type="Gene3D" id="2.30.110.10">
    <property type="entry name" value="Electron Transport, Fmn-binding Protein, Chain A"/>
    <property type="match status" value="1"/>
</dbReference>
<gene>
    <name evidence="2" type="ORF">GALL_68090</name>
</gene>
<dbReference type="PANTHER" id="PTHR13343:SF17">
    <property type="entry name" value="CELLULAR REPRESSOR OF E1A-STIMULATED GENES, ISOFORM A"/>
    <property type="match status" value="1"/>
</dbReference>
<dbReference type="SUPFAM" id="SSF50475">
    <property type="entry name" value="FMN-binding split barrel"/>
    <property type="match status" value="1"/>
</dbReference>
<dbReference type="InterPro" id="IPR012349">
    <property type="entry name" value="Split_barrel_FMN-bd"/>
</dbReference>
<accession>A0A1J5TC17</accession>
<feature type="domain" description="CREG-like beta-barrel" evidence="1">
    <location>
        <begin position="8"/>
        <end position="153"/>
    </location>
</feature>
<organism evidence="2">
    <name type="scientific">mine drainage metagenome</name>
    <dbReference type="NCBI Taxonomy" id="410659"/>
    <lineage>
        <taxon>unclassified sequences</taxon>
        <taxon>metagenomes</taxon>
        <taxon>ecological metagenomes</taxon>
    </lineage>
</organism>
<evidence type="ECO:0000313" key="2">
    <source>
        <dbReference type="EMBL" id="OIR11316.1"/>
    </source>
</evidence>
<dbReference type="Gene3D" id="3.20.180.10">
    <property type="entry name" value="PNP-oxidase-like"/>
    <property type="match status" value="1"/>
</dbReference>
<dbReference type="Pfam" id="PF13883">
    <property type="entry name" value="CREG_beta-barrel"/>
    <property type="match status" value="1"/>
</dbReference>
<evidence type="ECO:0000259" key="1">
    <source>
        <dbReference type="Pfam" id="PF13883"/>
    </source>
</evidence>
<sequence>MIPDKADPQATARAARQLLRAHRYGALSTLSKKFDGHPFGSITPYLVDHDGCLLILISALAEHTRNIQHDSRVSLITHNQEDAHIQAQGRITVIGTATPVAERKQAEKRYLRYFPEAQTYVGMGDFAFYRIAPQTLRYIGGFGDIHWVKADRYRPPDTPLSAEEDALLDRINAARPAAHGVVIGIDCDGYDVRLNERTLRHSFPVPASDAAQALVMLGQ</sequence>
<dbReference type="EMBL" id="MLJW01000020">
    <property type="protein sequence ID" value="OIR11316.1"/>
    <property type="molecule type" value="Genomic_DNA"/>
</dbReference>
<dbReference type="InterPro" id="IPR055343">
    <property type="entry name" value="CREG_beta-barrel"/>
</dbReference>
<dbReference type="AlphaFoldDB" id="A0A1J5TC17"/>
<dbReference type="PANTHER" id="PTHR13343">
    <property type="entry name" value="CREG1 PROTEIN"/>
    <property type="match status" value="1"/>
</dbReference>
<proteinExistence type="predicted"/>
<dbReference type="GO" id="GO:0005737">
    <property type="term" value="C:cytoplasm"/>
    <property type="evidence" value="ECO:0007669"/>
    <property type="project" value="UniProtKB-ARBA"/>
</dbReference>
<name>A0A1J5TC17_9ZZZZ</name>
<protein>
    <submittedName>
        <fullName evidence="2">Pyridoxamine 5'-phosphate oxidase</fullName>
    </submittedName>
</protein>